<dbReference type="GO" id="GO:0046872">
    <property type="term" value="F:metal ion binding"/>
    <property type="evidence" value="ECO:0007669"/>
    <property type="project" value="UniProtKB-KW"/>
</dbReference>
<evidence type="ECO:0000256" key="1">
    <source>
        <dbReference type="ARBA" id="ARBA00022617"/>
    </source>
</evidence>
<dbReference type="PROSITE" id="PS51007">
    <property type="entry name" value="CYTC"/>
    <property type="match status" value="1"/>
</dbReference>
<proteinExistence type="predicted"/>
<evidence type="ECO:0000256" key="5">
    <source>
        <dbReference type="SAM" id="MobiDB-lite"/>
    </source>
</evidence>
<dbReference type="GO" id="GO:0009055">
    <property type="term" value="F:electron transfer activity"/>
    <property type="evidence" value="ECO:0007669"/>
    <property type="project" value="InterPro"/>
</dbReference>
<feature type="domain" description="Cytochrome c" evidence="6">
    <location>
        <begin position="69"/>
        <end position="160"/>
    </location>
</feature>
<evidence type="ECO:0000256" key="2">
    <source>
        <dbReference type="ARBA" id="ARBA00022723"/>
    </source>
</evidence>
<comment type="caution">
    <text evidence="7">The sequence shown here is derived from an EMBL/GenBank/DDBJ whole genome shotgun (WGS) entry which is preliminary data.</text>
</comment>
<accession>A0A177MQ09</accession>
<evidence type="ECO:0000313" key="8">
    <source>
        <dbReference type="Proteomes" id="UP000077763"/>
    </source>
</evidence>
<dbReference type="SUPFAM" id="SSF46626">
    <property type="entry name" value="Cytochrome c"/>
    <property type="match status" value="1"/>
</dbReference>
<name>A0A177MQ09_METMH</name>
<evidence type="ECO:0000256" key="4">
    <source>
        <dbReference type="PROSITE-ProRule" id="PRU00433"/>
    </source>
</evidence>
<feature type="region of interest" description="Disordered" evidence="5">
    <location>
        <begin position="185"/>
        <end position="214"/>
    </location>
</feature>
<evidence type="ECO:0000256" key="3">
    <source>
        <dbReference type="ARBA" id="ARBA00023004"/>
    </source>
</evidence>
<keyword evidence="3 4" id="KW-0408">Iron</keyword>
<sequence length="214" mass="23235">MKKILLGALGVLGLGAVTVLGLLQAGAIDMAADKPHRPAVHRLIEWAREQSIARRAADIIPPVDLSDAGRIRRGAGNYDAMCANCHLSPGSEDSEIRKGLYPTPPNLSKPANADDSDRTDARRFWIIKHGVKASGMPAWSKGGMEDEAIWDLTAFLKNMPSLSQEEYRRQVESSDGHTHGGIEEQEAEMENKSGAAHPHATKPHAHEHAHKHGT</sequence>
<gene>
    <name evidence="7" type="ORF">A1353_08170</name>
</gene>
<keyword evidence="1 4" id="KW-0349">Heme</keyword>
<dbReference type="GO" id="GO:0020037">
    <property type="term" value="F:heme binding"/>
    <property type="evidence" value="ECO:0007669"/>
    <property type="project" value="InterPro"/>
</dbReference>
<reference evidence="7 8" key="1">
    <citation type="submission" date="2016-03" db="EMBL/GenBank/DDBJ databases">
        <authorList>
            <person name="Ploux O."/>
        </authorList>
    </citation>
    <scope>NUCLEOTIDE SEQUENCE [LARGE SCALE GENOMIC DNA]</scope>
    <source>
        <strain evidence="7 8">R-45371</strain>
    </source>
</reference>
<dbReference type="InterPro" id="IPR009056">
    <property type="entry name" value="Cyt_c-like_dom"/>
</dbReference>
<evidence type="ECO:0000313" key="7">
    <source>
        <dbReference type="EMBL" id="OAI07000.1"/>
    </source>
</evidence>
<feature type="compositionally biased region" description="Basic residues" evidence="5">
    <location>
        <begin position="199"/>
        <end position="214"/>
    </location>
</feature>
<dbReference type="RefSeq" id="WP_026601755.1">
    <property type="nucleotide sequence ID" value="NZ_LUUH01000030.1"/>
</dbReference>
<dbReference type="EMBL" id="LUUH01000030">
    <property type="protein sequence ID" value="OAI07000.1"/>
    <property type="molecule type" value="Genomic_DNA"/>
</dbReference>
<dbReference type="InterPro" id="IPR036909">
    <property type="entry name" value="Cyt_c-like_dom_sf"/>
</dbReference>
<keyword evidence="2 4" id="KW-0479">Metal-binding</keyword>
<dbReference type="Gene3D" id="1.10.760.10">
    <property type="entry name" value="Cytochrome c-like domain"/>
    <property type="match status" value="1"/>
</dbReference>
<organism evidence="7 8">
    <name type="scientific">Methylomonas methanica</name>
    <dbReference type="NCBI Taxonomy" id="421"/>
    <lineage>
        <taxon>Bacteria</taxon>
        <taxon>Pseudomonadati</taxon>
        <taxon>Pseudomonadota</taxon>
        <taxon>Gammaproteobacteria</taxon>
        <taxon>Methylococcales</taxon>
        <taxon>Methylococcaceae</taxon>
        <taxon>Methylomonas</taxon>
    </lineage>
</organism>
<evidence type="ECO:0000259" key="6">
    <source>
        <dbReference type="PROSITE" id="PS51007"/>
    </source>
</evidence>
<protein>
    <submittedName>
        <fullName evidence="7">Cytochrome C</fullName>
    </submittedName>
</protein>
<dbReference type="Pfam" id="PF13442">
    <property type="entry name" value="Cytochrome_CBB3"/>
    <property type="match status" value="1"/>
</dbReference>
<dbReference type="Proteomes" id="UP000077763">
    <property type="component" value="Unassembled WGS sequence"/>
</dbReference>
<dbReference type="AlphaFoldDB" id="A0A177MQ09"/>